<dbReference type="GO" id="GO:0031418">
    <property type="term" value="F:L-ascorbic acid binding"/>
    <property type="evidence" value="ECO:0007669"/>
    <property type="project" value="InterPro"/>
</dbReference>
<dbReference type="SMART" id="SM00702">
    <property type="entry name" value="P4Hc"/>
    <property type="match status" value="1"/>
</dbReference>
<dbReference type="AlphaFoldDB" id="A0A9W4RHU5"/>
<keyword evidence="6" id="KW-0472">Membrane</keyword>
<comment type="cofactor">
    <cofactor evidence="1">
        <name>L-ascorbate</name>
        <dbReference type="ChEBI" id="CHEBI:38290"/>
    </cofactor>
</comment>
<name>A0A9W4RHU5_9PEZI</name>
<evidence type="ECO:0000256" key="6">
    <source>
        <dbReference type="SAM" id="Phobius"/>
    </source>
</evidence>
<keyword evidence="2" id="KW-0479">Metal-binding</keyword>
<proteinExistence type="predicted"/>
<feature type="domain" description="Prolyl 4-hydroxylase alpha subunit" evidence="7">
    <location>
        <begin position="77"/>
        <end position="282"/>
    </location>
</feature>
<dbReference type="InterPro" id="IPR045054">
    <property type="entry name" value="P4HA-like"/>
</dbReference>
<dbReference type="GO" id="GO:0005506">
    <property type="term" value="F:iron ion binding"/>
    <property type="evidence" value="ECO:0007669"/>
    <property type="project" value="InterPro"/>
</dbReference>
<evidence type="ECO:0000256" key="3">
    <source>
        <dbReference type="ARBA" id="ARBA00022964"/>
    </source>
</evidence>
<feature type="transmembrane region" description="Helical" evidence="6">
    <location>
        <begin position="21"/>
        <end position="42"/>
    </location>
</feature>
<sequence>METKAESGLSVLLQQKVPRALGSYGVFAILLPVLALVMTFAFPKLSLPVGFQKETIDDRTPIDCSHSYSIEILSLDPVVLYINNFLKDQEIEHLVHEYSKDLEHSLVYDDNLSPTVDRSYRTSDSARIPHADPVASCLTTRMRSFLGNIQHIDIEPLQLVRYDVSERFKLHYDWFYKLAEETHLEHTPNRPYNRLGTIFAYLGDNCTGGETYFPDINGVASDADGEKFSRTDTGMGLLVKPKKGNAIFWNNMHMNGSGDYRMVHAGLPVHSGQKIGLNMFSYYYPDSPIVGGNR</sequence>
<dbReference type="EMBL" id="CAMGZC010000023">
    <property type="protein sequence ID" value="CAI0641650.1"/>
    <property type="molecule type" value="Genomic_DNA"/>
</dbReference>
<keyword evidence="9" id="KW-1185">Reference proteome</keyword>
<keyword evidence="6" id="KW-0812">Transmembrane</keyword>
<dbReference type="GO" id="GO:0005783">
    <property type="term" value="C:endoplasmic reticulum"/>
    <property type="evidence" value="ECO:0007669"/>
    <property type="project" value="TreeGrafter"/>
</dbReference>
<keyword evidence="4" id="KW-0560">Oxidoreductase</keyword>
<keyword evidence="5" id="KW-0408">Iron</keyword>
<keyword evidence="3" id="KW-0223">Dioxygenase</keyword>
<dbReference type="PANTHER" id="PTHR10869">
    <property type="entry name" value="PROLYL 4-HYDROXYLASE ALPHA SUBUNIT"/>
    <property type="match status" value="1"/>
</dbReference>
<organism evidence="8 9">
    <name type="scientific">Colletotrichum noveboracense</name>
    <dbReference type="NCBI Taxonomy" id="2664923"/>
    <lineage>
        <taxon>Eukaryota</taxon>
        <taxon>Fungi</taxon>
        <taxon>Dikarya</taxon>
        <taxon>Ascomycota</taxon>
        <taxon>Pezizomycotina</taxon>
        <taxon>Sordariomycetes</taxon>
        <taxon>Hypocreomycetidae</taxon>
        <taxon>Glomerellales</taxon>
        <taxon>Glomerellaceae</taxon>
        <taxon>Colletotrichum</taxon>
        <taxon>Colletotrichum gloeosporioides species complex</taxon>
    </lineage>
</organism>
<accession>A0A9W4RHU5</accession>
<dbReference type="InterPro" id="IPR044862">
    <property type="entry name" value="Pro_4_hyd_alph_FE2OG_OXY"/>
</dbReference>
<dbReference type="Proteomes" id="UP001152533">
    <property type="component" value="Unassembled WGS sequence"/>
</dbReference>
<comment type="caution">
    <text evidence="8">The sequence shown here is derived from an EMBL/GenBank/DDBJ whole genome shotgun (WGS) entry which is preliminary data.</text>
</comment>
<evidence type="ECO:0000313" key="8">
    <source>
        <dbReference type="EMBL" id="CAI0641650.1"/>
    </source>
</evidence>
<dbReference type="Gene3D" id="2.60.120.620">
    <property type="entry name" value="q2cbj1_9rhob like domain"/>
    <property type="match status" value="1"/>
</dbReference>
<gene>
    <name evidence="8" type="ORF">CGXH109_LOCUS6358</name>
</gene>
<dbReference type="Pfam" id="PF13640">
    <property type="entry name" value="2OG-FeII_Oxy_3"/>
    <property type="match status" value="1"/>
</dbReference>
<keyword evidence="6" id="KW-1133">Transmembrane helix</keyword>
<evidence type="ECO:0000256" key="1">
    <source>
        <dbReference type="ARBA" id="ARBA00001961"/>
    </source>
</evidence>
<evidence type="ECO:0000256" key="4">
    <source>
        <dbReference type="ARBA" id="ARBA00023002"/>
    </source>
</evidence>
<dbReference type="GO" id="GO:0004656">
    <property type="term" value="F:procollagen-proline 4-dioxygenase activity"/>
    <property type="evidence" value="ECO:0007669"/>
    <property type="project" value="TreeGrafter"/>
</dbReference>
<evidence type="ECO:0000256" key="2">
    <source>
        <dbReference type="ARBA" id="ARBA00022723"/>
    </source>
</evidence>
<evidence type="ECO:0000259" key="7">
    <source>
        <dbReference type="SMART" id="SM00702"/>
    </source>
</evidence>
<evidence type="ECO:0000256" key="5">
    <source>
        <dbReference type="ARBA" id="ARBA00023004"/>
    </source>
</evidence>
<reference evidence="8" key="1">
    <citation type="submission" date="2022-08" db="EMBL/GenBank/DDBJ databases">
        <authorList>
            <person name="Giroux E."/>
            <person name="Giroux E."/>
        </authorList>
    </citation>
    <scope>NUCLEOTIDE SEQUENCE</scope>
    <source>
        <strain evidence="8">H1091258</strain>
    </source>
</reference>
<evidence type="ECO:0000313" key="9">
    <source>
        <dbReference type="Proteomes" id="UP001152533"/>
    </source>
</evidence>
<dbReference type="PANTHER" id="PTHR10869:SF246">
    <property type="entry name" value="TRANSMEMBRANE PROLYL 4-HYDROXYLASE"/>
    <property type="match status" value="1"/>
</dbReference>
<dbReference type="InterPro" id="IPR006620">
    <property type="entry name" value="Pro_4_hyd_alph"/>
</dbReference>
<protein>
    <recommendedName>
        <fullName evidence="7">Prolyl 4-hydroxylase alpha subunit domain-containing protein</fullName>
    </recommendedName>
</protein>